<protein>
    <submittedName>
        <fullName evidence="1">Uncharacterized protein</fullName>
    </submittedName>
</protein>
<proteinExistence type="predicted"/>
<comment type="caution">
    <text evidence="1">The sequence shown here is derived from an EMBL/GenBank/DDBJ whole genome shotgun (WGS) entry which is preliminary data.</text>
</comment>
<evidence type="ECO:0000313" key="1">
    <source>
        <dbReference type="EMBL" id="KAG8175820.1"/>
    </source>
</evidence>
<accession>A0AAV6TWJ4</accession>
<sequence>MGPMILWTNPVKARLSMSPHVIKLAPTSSDPVTIPRSPTGDLSIKPASTCFALTATRHGTTQALNAAVAAPQLNPLSTPSVFASQIWAEGPHDTTQS</sequence>
<name>A0AAV6TWJ4_9ARAC</name>
<organism evidence="1 2">
    <name type="scientific">Oedothorax gibbosus</name>
    <dbReference type="NCBI Taxonomy" id="931172"/>
    <lineage>
        <taxon>Eukaryota</taxon>
        <taxon>Metazoa</taxon>
        <taxon>Ecdysozoa</taxon>
        <taxon>Arthropoda</taxon>
        <taxon>Chelicerata</taxon>
        <taxon>Arachnida</taxon>
        <taxon>Araneae</taxon>
        <taxon>Araneomorphae</taxon>
        <taxon>Entelegynae</taxon>
        <taxon>Araneoidea</taxon>
        <taxon>Linyphiidae</taxon>
        <taxon>Erigoninae</taxon>
        <taxon>Oedothorax</taxon>
    </lineage>
</organism>
<dbReference type="AlphaFoldDB" id="A0AAV6TWJ4"/>
<gene>
    <name evidence="1" type="ORF">JTE90_013371</name>
</gene>
<reference evidence="1 2" key="1">
    <citation type="journal article" date="2022" name="Nat. Ecol. Evol.">
        <title>A masculinizing supergene underlies an exaggerated male reproductive morph in a spider.</title>
        <authorList>
            <person name="Hendrickx F."/>
            <person name="De Corte Z."/>
            <person name="Sonet G."/>
            <person name="Van Belleghem S.M."/>
            <person name="Kostlbacher S."/>
            <person name="Vangestel C."/>
        </authorList>
    </citation>
    <scope>NUCLEOTIDE SEQUENCE [LARGE SCALE GENOMIC DNA]</scope>
    <source>
        <strain evidence="1">W744_W776</strain>
    </source>
</reference>
<dbReference type="EMBL" id="JAFNEN010000948">
    <property type="protein sequence ID" value="KAG8175820.1"/>
    <property type="molecule type" value="Genomic_DNA"/>
</dbReference>
<keyword evidence="2" id="KW-1185">Reference proteome</keyword>
<dbReference type="Proteomes" id="UP000827092">
    <property type="component" value="Unassembled WGS sequence"/>
</dbReference>
<evidence type="ECO:0000313" key="2">
    <source>
        <dbReference type="Proteomes" id="UP000827092"/>
    </source>
</evidence>